<evidence type="ECO:0000256" key="1">
    <source>
        <dbReference type="PROSITE-ProRule" id="PRU00047"/>
    </source>
</evidence>
<reference evidence="4 5" key="1">
    <citation type="journal article" date="2023" name="Life. Sci Alliance">
        <title>Evolutionary insights into 3D genome organization and epigenetic landscape of Vigna mungo.</title>
        <authorList>
            <person name="Junaid A."/>
            <person name="Singh B."/>
            <person name="Bhatia S."/>
        </authorList>
    </citation>
    <scope>NUCLEOTIDE SEQUENCE [LARGE SCALE GENOMIC DNA]</scope>
    <source>
        <strain evidence="4">Urdbean</strain>
    </source>
</reference>
<dbReference type="Gene3D" id="4.10.60.10">
    <property type="entry name" value="Zinc finger, CCHC-type"/>
    <property type="match status" value="1"/>
</dbReference>
<sequence length="318" mass="35702">MKVEELQNSLEVHEQCLLERKAVEQETVQNTNHALQAKSYKYRGTGRGRGSSRGGRGGRNGGRCGEEQNKDVESNEQSSCGGRGKPGGRGGRKNPDKRNIQCFTCNKYGHYSSECWHNDNAKKEQSNEVNLAKEELVSDSNHIALMSLVTNKKNDGKWITTRDDYVQMTTSRNKDRRGKNIAQEEHVSSAGEAKHAKKEEMSWYLDSACSNHMTGNKSWLIDLDTSVKSIVRFADDSVIRAEGSGKVLITRKDGRPVYMHNVLYVPTMKSNLLSLGQLLEKGYTMNLQKRNIEVCQRTQSLTEEANTLKPNITTSENV</sequence>
<dbReference type="PROSITE" id="PS50158">
    <property type="entry name" value="ZF_CCHC"/>
    <property type="match status" value="1"/>
</dbReference>
<organism evidence="4 5">
    <name type="scientific">Vigna mungo</name>
    <name type="common">Black gram</name>
    <name type="synonym">Phaseolus mungo</name>
    <dbReference type="NCBI Taxonomy" id="3915"/>
    <lineage>
        <taxon>Eukaryota</taxon>
        <taxon>Viridiplantae</taxon>
        <taxon>Streptophyta</taxon>
        <taxon>Embryophyta</taxon>
        <taxon>Tracheophyta</taxon>
        <taxon>Spermatophyta</taxon>
        <taxon>Magnoliopsida</taxon>
        <taxon>eudicotyledons</taxon>
        <taxon>Gunneridae</taxon>
        <taxon>Pentapetalae</taxon>
        <taxon>rosids</taxon>
        <taxon>fabids</taxon>
        <taxon>Fabales</taxon>
        <taxon>Fabaceae</taxon>
        <taxon>Papilionoideae</taxon>
        <taxon>50 kb inversion clade</taxon>
        <taxon>NPAAA clade</taxon>
        <taxon>indigoferoid/millettioid clade</taxon>
        <taxon>Phaseoleae</taxon>
        <taxon>Vigna</taxon>
    </lineage>
</organism>
<feature type="compositionally biased region" description="Basic and acidic residues" evidence="2">
    <location>
        <begin position="64"/>
        <end position="73"/>
    </location>
</feature>
<feature type="compositionally biased region" description="Basic and acidic residues" evidence="2">
    <location>
        <begin position="182"/>
        <end position="193"/>
    </location>
</feature>
<dbReference type="Pfam" id="PF22936">
    <property type="entry name" value="Pol_BBD"/>
    <property type="match status" value="1"/>
</dbReference>
<feature type="domain" description="CCHC-type" evidence="3">
    <location>
        <begin position="102"/>
        <end position="115"/>
    </location>
</feature>
<feature type="region of interest" description="Disordered" evidence="2">
    <location>
        <begin position="170"/>
        <end position="193"/>
    </location>
</feature>
<name>A0AAQ3NBX1_VIGMU</name>
<gene>
    <name evidence="4" type="ORF">V8G54_019578</name>
</gene>
<keyword evidence="5" id="KW-1185">Reference proteome</keyword>
<dbReference type="InterPro" id="IPR001878">
    <property type="entry name" value="Znf_CCHC"/>
</dbReference>
<evidence type="ECO:0000256" key="2">
    <source>
        <dbReference type="SAM" id="MobiDB-lite"/>
    </source>
</evidence>
<keyword evidence="1" id="KW-0862">Zinc</keyword>
<feature type="compositionally biased region" description="Gly residues" evidence="2">
    <location>
        <begin position="47"/>
        <end position="63"/>
    </location>
</feature>
<dbReference type="GO" id="GO:0008270">
    <property type="term" value="F:zinc ion binding"/>
    <property type="evidence" value="ECO:0007669"/>
    <property type="project" value="UniProtKB-KW"/>
</dbReference>
<dbReference type="Proteomes" id="UP001374535">
    <property type="component" value="Chromosome 6"/>
</dbReference>
<dbReference type="InterPro" id="IPR054722">
    <property type="entry name" value="PolX-like_BBD"/>
</dbReference>
<dbReference type="PANTHER" id="PTHR47592:SF27">
    <property type="entry name" value="OS08G0421700 PROTEIN"/>
    <property type="match status" value="1"/>
</dbReference>
<dbReference type="PANTHER" id="PTHR47592">
    <property type="entry name" value="PBF68 PROTEIN"/>
    <property type="match status" value="1"/>
</dbReference>
<accession>A0AAQ3NBX1</accession>
<dbReference type="AlphaFoldDB" id="A0AAQ3NBX1"/>
<evidence type="ECO:0000313" key="4">
    <source>
        <dbReference type="EMBL" id="WVZ06232.1"/>
    </source>
</evidence>
<proteinExistence type="predicted"/>
<dbReference type="GO" id="GO:0003676">
    <property type="term" value="F:nucleic acid binding"/>
    <property type="evidence" value="ECO:0007669"/>
    <property type="project" value="InterPro"/>
</dbReference>
<dbReference type="EMBL" id="CP144695">
    <property type="protein sequence ID" value="WVZ06232.1"/>
    <property type="molecule type" value="Genomic_DNA"/>
</dbReference>
<keyword evidence="1" id="KW-0479">Metal-binding</keyword>
<dbReference type="SUPFAM" id="SSF57756">
    <property type="entry name" value="Retrovirus zinc finger-like domains"/>
    <property type="match status" value="1"/>
</dbReference>
<feature type="region of interest" description="Disordered" evidence="2">
    <location>
        <begin position="29"/>
        <end position="96"/>
    </location>
</feature>
<dbReference type="InterPro" id="IPR036875">
    <property type="entry name" value="Znf_CCHC_sf"/>
</dbReference>
<evidence type="ECO:0000313" key="5">
    <source>
        <dbReference type="Proteomes" id="UP001374535"/>
    </source>
</evidence>
<keyword evidence="1" id="KW-0863">Zinc-finger</keyword>
<evidence type="ECO:0000259" key="3">
    <source>
        <dbReference type="PROSITE" id="PS50158"/>
    </source>
</evidence>
<protein>
    <recommendedName>
        <fullName evidence="3">CCHC-type domain-containing protein</fullName>
    </recommendedName>
</protein>